<dbReference type="HOGENOM" id="CLU_657058_0_0_14"/>
<feature type="transmembrane region" description="Helical" evidence="1">
    <location>
        <begin position="118"/>
        <end position="141"/>
    </location>
</feature>
<reference evidence="2 3" key="1">
    <citation type="journal article" date="2014" name="Genome Biol. Evol.">
        <title>Molecular evolution of the substrate utilization strategies and putative virulence factors in mosquito-associated Spiroplasma species.</title>
        <authorList>
            <person name="Chang T.H."/>
            <person name="Lo W.S."/>
            <person name="Ku C."/>
            <person name="Chen L.L."/>
            <person name="Kuo C.H."/>
        </authorList>
    </citation>
    <scope>NUCLEOTIDE SEQUENCE [LARGE SCALE GENOMIC DNA]</scope>
    <source>
        <strain evidence="2">AES-1</strain>
    </source>
</reference>
<evidence type="ECO:0000313" key="2">
    <source>
        <dbReference type="EMBL" id="AHI53259.1"/>
    </source>
</evidence>
<dbReference type="STRING" id="1276246.SCULI_v1c09190"/>
<evidence type="ECO:0000313" key="3">
    <source>
        <dbReference type="Proteomes" id="UP000019267"/>
    </source>
</evidence>
<feature type="transmembrane region" description="Helical" evidence="1">
    <location>
        <begin position="49"/>
        <end position="71"/>
    </location>
</feature>
<organism evidence="2 3">
    <name type="scientific">Spiroplasma culicicola AES-1</name>
    <dbReference type="NCBI Taxonomy" id="1276246"/>
    <lineage>
        <taxon>Bacteria</taxon>
        <taxon>Bacillati</taxon>
        <taxon>Mycoplasmatota</taxon>
        <taxon>Mollicutes</taxon>
        <taxon>Entomoplasmatales</taxon>
        <taxon>Spiroplasmataceae</taxon>
        <taxon>Spiroplasma</taxon>
    </lineage>
</organism>
<dbReference type="InterPro" id="IPR049713">
    <property type="entry name" value="Pr6Pr-like"/>
</dbReference>
<evidence type="ECO:0000256" key="1">
    <source>
        <dbReference type="SAM" id="Phobius"/>
    </source>
</evidence>
<feature type="transmembrane region" description="Helical" evidence="1">
    <location>
        <begin position="83"/>
        <end position="106"/>
    </location>
</feature>
<feature type="transmembrane region" description="Helical" evidence="1">
    <location>
        <begin position="249"/>
        <end position="276"/>
    </location>
</feature>
<keyword evidence="1" id="KW-0812">Transmembrane</keyword>
<accession>W6AHU1</accession>
<dbReference type="Proteomes" id="UP000019267">
    <property type="component" value="Chromosome"/>
</dbReference>
<name>W6AHU1_9MOLU</name>
<feature type="transmembrane region" description="Helical" evidence="1">
    <location>
        <begin position="9"/>
        <end position="29"/>
    </location>
</feature>
<proteinExistence type="predicted"/>
<sequence>MKINKSFEFSLKLMVLIMLISFLIFDFLLQIYSPKSNLRGIPTLQRIEIYYAFFTTQSNYVVVIFLFFALFTEKNYNRRPSFGIELAVTVYITITMLVFWFGLLASPDEMKAYNTANWISTVVLHLLIPIVMIGNFIVASGDFYFNPRHHTRFGMWGIMLYPLFYFIYAMVRGDMRFKDYGPDFFARMYTLENGQIINNWTELGHGIIDNTPYTGQMWYPYWFLNVNRYELKIGNGGQVWATNLDTPTWVLWFFLILAFIAITSLVFGLQFLYLYWNNSKFYRWHDINEKLISKEEHDYRVKVRKLNKSKAKNDLKLKRVNEKAEYFTFKKSLKTLSRSEKNEALKKRTNQIALKNKLEKADILNQRNVKKQSKRDIRSLLWSIKTVERGIVRENLKEAERYKKLVKKGVLISKTKFE</sequence>
<dbReference type="KEGG" id="scq:SCULI_v1c09190"/>
<gene>
    <name evidence="2" type="ORF">SCULI_v1c09190</name>
</gene>
<dbReference type="RefSeq" id="WP_025363483.1">
    <property type="nucleotide sequence ID" value="NZ_CP006681.1"/>
</dbReference>
<dbReference type="EMBL" id="CP006681">
    <property type="protein sequence ID" value="AHI53259.1"/>
    <property type="molecule type" value="Genomic_DNA"/>
</dbReference>
<keyword evidence="3" id="KW-1185">Reference proteome</keyword>
<keyword evidence="1" id="KW-0472">Membrane</keyword>
<dbReference type="PATRIC" id="fig|1276246.3.peg.915"/>
<dbReference type="AlphaFoldDB" id="W6AHU1"/>
<dbReference type="OrthoDB" id="390280at2"/>
<protein>
    <recommendedName>
        <fullName evidence="4">Transmembrane protein</fullName>
    </recommendedName>
</protein>
<dbReference type="NCBIfam" id="NF038065">
    <property type="entry name" value="Pr6Pr"/>
    <property type="match status" value="1"/>
</dbReference>
<keyword evidence="1" id="KW-1133">Transmembrane helix</keyword>
<evidence type="ECO:0008006" key="4">
    <source>
        <dbReference type="Google" id="ProtNLM"/>
    </source>
</evidence>
<feature type="transmembrane region" description="Helical" evidence="1">
    <location>
        <begin position="153"/>
        <end position="171"/>
    </location>
</feature>